<reference evidence="10" key="1">
    <citation type="submission" date="2016-06" db="UniProtKB">
        <authorList>
            <consortium name="WormBaseParasite"/>
        </authorList>
    </citation>
    <scope>IDENTIFICATION</scope>
</reference>
<organism evidence="10">
    <name type="scientific">Gongylonema pulchrum</name>
    <dbReference type="NCBI Taxonomy" id="637853"/>
    <lineage>
        <taxon>Eukaryota</taxon>
        <taxon>Metazoa</taxon>
        <taxon>Ecdysozoa</taxon>
        <taxon>Nematoda</taxon>
        <taxon>Chromadorea</taxon>
        <taxon>Rhabditida</taxon>
        <taxon>Spirurina</taxon>
        <taxon>Spiruromorpha</taxon>
        <taxon>Spiruroidea</taxon>
        <taxon>Gongylonematidae</taxon>
        <taxon>Gongylonema</taxon>
    </lineage>
</organism>
<dbReference type="InterPro" id="IPR016158">
    <property type="entry name" value="Cullin_homology"/>
</dbReference>
<dbReference type="AlphaFoldDB" id="A0A183E875"/>
<dbReference type="PROSITE" id="PS50069">
    <property type="entry name" value="CULLIN_2"/>
    <property type="match status" value="1"/>
</dbReference>
<dbReference type="InterPro" id="IPR016159">
    <property type="entry name" value="Cullin_repeat-like_dom_sf"/>
</dbReference>
<dbReference type="PANTHER" id="PTHR11932">
    <property type="entry name" value="CULLIN"/>
    <property type="match status" value="1"/>
</dbReference>
<proteinExistence type="inferred from homology"/>
<evidence type="ECO:0000256" key="4">
    <source>
        <dbReference type="ARBA" id="ARBA00022786"/>
    </source>
</evidence>
<evidence type="ECO:0000259" key="9">
    <source>
        <dbReference type="PROSITE" id="PS50069"/>
    </source>
</evidence>
<evidence type="ECO:0000256" key="5">
    <source>
        <dbReference type="ARBA" id="ARBA00022843"/>
    </source>
</evidence>
<dbReference type="FunFam" id="1.20.1310.10:FF:000014">
    <property type="entry name" value="Cullin 5"/>
    <property type="match status" value="2"/>
</dbReference>
<dbReference type="GO" id="GO:0006511">
    <property type="term" value="P:ubiquitin-dependent protein catabolic process"/>
    <property type="evidence" value="ECO:0007669"/>
    <property type="project" value="InterPro"/>
</dbReference>
<dbReference type="InterPro" id="IPR045093">
    <property type="entry name" value="Cullin"/>
</dbReference>
<comment type="pathway">
    <text evidence="1">Protein modification; protein ubiquitination.</text>
</comment>
<evidence type="ECO:0000256" key="6">
    <source>
        <dbReference type="ARBA" id="ARBA00040451"/>
    </source>
</evidence>
<dbReference type="WBParaSite" id="GPUH_0001718801-mRNA-1">
    <property type="protein sequence ID" value="GPUH_0001718801-mRNA-1"/>
    <property type="gene ID" value="GPUH_0001718801"/>
</dbReference>
<evidence type="ECO:0000256" key="2">
    <source>
        <dbReference type="ARBA" id="ARBA00006019"/>
    </source>
</evidence>
<dbReference type="Pfam" id="PF00888">
    <property type="entry name" value="Cullin"/>
    <property type="match status" value="1"/>
</dbReference>
<comment type="similarity">
    <text evidence="2 7 8">Belongs to the cullin family.</text>
</comment>
<evidence type="ECO:0000256" key="3">
    <source>
        <dbReference type="ARBA" id="ARBA00022499"/>
    </source>
</evidence>
<dbReference type="Gene3D" id="1.20.1310.10">
    <property type="entry name" value="Cullin Repeats"/>
    <property type="match status" value="4"/>
</dbReference>
<evidence type="ECO:0000256" key="8">
    <source>
        <dbReference type="RuleBase" id="RU003829"/>
    </source>
</evidence>
<keyword evidence="3" id="KW-1017">Isopeptide bond</keyword>
<sequence length="392" mass="45062">LIDFESEWKEASATLVSLLNQRSVSKRQWQELFVTVHRICTWVEDGSNLVEEEFQKEVHRYVLGASNRIGIHEEDNAILRAYVVEWGKFCAQAEYIPKPFCYILEHFHTATKPAPSMQDTVDLVSLKMLNDWNETIFTGMKAKLQNAALRLIEAERNGEDFDPQLVIGVRQSYVSLSLINHDNLAAYKDNFERAYIDETEQFYMSHAPQLAERCVAILVVQFQEQILSECPALISERQTEKLRMLYRLINKTPDGIDPILKYLDEFIKAEGLNDMLANAETITTDPEKYVEQLLTMFSKFSQLVLNAFYDDPRCLTARDKAFQSVVNDTSVFKLEIANSKIRGAGRVQAESRCPELLANYTDLLLRKTGLSKRLTSEEIDTKLNDVVRFSSF</sequence>
<evidence type="ECO:0000313" key="10">
    <source>
        <dbReference type="WBParaSite" id="GPUH_0001718801-mRNA-1"/>
    </source>
</evidence>
<keyword evidence="4" id="KW-0833">Ubl conjugation pathway</keyword>
<keyword evidence="5" id="KW-0832">Ubl conjugation</keyword>
<evidence type="ECO:0000256" key="7">
    <source>
        <dbReference type="PROSITE-ProRule" id="PRU00330"/>
    </source>
</evidence>
<dbReference type="InterPro" id="IPR036317">
    <property type="entry name" value="Cullin_homology_sf"/>
</dbReference>
<feature type="domain" description="Cullin family profile" evidence="9">
    <location>
        <begin position="352"/>
        <end position="392"/>
    </location>
</feature>
<evidence type="ECO:0000256" key="1">
    <source>
        <dbReference type="ARBA" id="ARBA00004906"/>
    </source>
</evidence>
<dbReference type="GO" id="GO:0031625">
    <property type="term" value="F:ubiquitin protein ligase binding"/>
    <property type="evidence" value="ECO:0007669"/>
    <property type="project" value="InterPro"/>
</dbReference>
<accession>A0A183E875</accession>
<dbReference type="InterPro" id="IPR001373">
    <property type="entry name" value="Cullin_N"/>
</dbReference>
<name>A0A183E875_9BILA</name>
<protein>
    <recommendedName>
        <fullName evidence="6">Cullin-5</fullName>
    </recommendedName>
</protein>
<dbReference type="SUPFAM" id="SSF74788">
    <property type="entry name" value="Cullin repeat-like"/>
    <property type="match status" value="1"/>
</dbReference>
<dbReference type="SUPFAM" id="SSF75632">
    <property type="entry name" value="Cullin homology domain"/>
    <property type="match status" value="1"/>
</dbReference>